<evidence type="ECO:0000313" key="6">
    <source>
        <dbReference type="EMBL" id="ACY17138.1"/>
    </source>
</evidence>
<dbReference type="KEGG" id="hoh:Hoch_4647"/>
<dbReference type="OrthoDB" id="1550679at2"/>
<dbReference type="RefSeq" id="WP_012829736.1">
    <property type="nucleotide sequence ID" value="NC_013440.1"/>
</dbReference>
<keyword evidence="3 4" id="KW-0413">Isomerase</keyword>
<evidence type="ECO:0000256" key="2">
    <source>
        <dbReference type="ARBA" id="ARBA00022694"/>
    </source>
</evidence>
<dbReference type="InterPro" id="IPR042214">
    <property type="entry name" value="TruD_catalytic"/>
</dbReference>
<protein>
    <recommendedName>
        <fullName evidence="4">tRNA pseudouridine synthase D</fullName>
        <ecNumber evidence="4">5.4.99.27</ecNumber>
    </recommendedName>
    <alternativeName>
        <fullName evidence="4">tRNA pseudouridine(13) synthase</fullName>
    </alternativeName>
    <alternativeName>
        <fullName evidence="4">tRNA pseudouridylate synthase D</fullName>
    </alternativeName>
    <alternativeName>
        <fullName evidence="4">tRNA-uridine isomerase D</fullName>
    </alternativeName>
</protein>
<feature type="domain" description="TRUD" evidence="5">
    <location>
        <begin position="162"/>
        <end position="312"/>
    </location>
</feature>
<dbReference type="EMBL" id="CP001804">
    <property type="protein sequence ID" value="ACY17138.1"/>
    <property type="molecule type" value="Genomic_DNA"/>
</dbReference>
<dbReference type="SUPFAM" id="SSF55120">
    <property type="entry name" value="Pseudouridine synthase"/>
    <property type="match status" value="1"/>
</dbReference>
<dbReference type="PROSITE" id="PS50984">
    <property type="entry name" value="TRUD"/>
    <property type="match status" value="1"/>
</dbReference>
<dbReference type="AlphaFoldDB" id="D0LRB0"/>
<reference evidence="6 7" key="1">
    <citation type="journal article" date="2010" name="Stand. Genomic Sci.">
        <title>Complete genome sequence of Haliangium ochraceum type strain (SMP-2).</title>
        <authorList>
            <consortium name="US DOE Joint Genome Institute (JGI-PGF)"/>
            <person name="Ivanova N."/>
            <person name="Daum C."/>
            <person name="Lang E."/>
            <person name="Abt B."/>
            <person name="Kopitz M."/>
            <person name="Saunders E."/>
            <person name="Lapidus A."/>
            <person name="Lucas S."/>
            <person name="Glavina Del Rio T."/>
            <person name="Nolan M."/>
            <person name="Tice H."/>
            <person name="Copeland A."/>
            <person name="Cheng J.F."/>
            <person name="Chen F."/>
            <person name="Bruce D."/>
            <person name="Goodwin L."/>
            <person name="Pitluck S."/>
            <person name="Mavromatis K."/>
            <person name="Pati A."/>
            <person name="Mikhailova N."/>
            <person name="Chen A."/>
            <person name="Palaniappan K."/>
            <person name="Land M."/>
            <person name="Hauser L."/>
            <person name="Chang Y.J."/>
            <person name="Jeffries C.D."/>
            <person name="Detter J.C."/>
            <person name="Brettin T."/>
            <person name="Rohde M."/>
            <person name="Goker M."/>
            <person name="Bristow J."/>
            <person name="Markowitz V."/>
            <person name="Eisen J.A."/>
            <person name="Hugenholtz P."/>
            <person name="Kyrpides N.C."/>
            <person name="Klenk H.P."/>
        </authorList>
    </citation>
    <scope>NUCLEOTIDE SEQUENCE [LARGE SCALE GENOMIC DNA]</scope>
    <source>
        <strain evidence="7">DSM 14365 / CIP 107738 / JCM 11303 / AJ 13395 / SMP-2</strain>
    </source>
</reference>
<organism evidence="6 7">
    <name type="scientific">Haliangium ochraceum (strain DSM 14365 / JCM 11303 / SMP-2)</name>
    <dbReference type="NCBI Taxonomy" id="502025"/>
    <lineage>
        <taxon>Bacteria</taxon>
        <taxon>Pseudomonadati</taxon>
        <taxon>Myxococcota</taxon>
        <taxon>Polyangia</taxon>
        <taxon>Haliangiales</taxon>
        <taxon>Kofleriaceae</taxon>
        <taxon>Haliangium</taxon>
    </lineage>
</organism>
<dbReference type="PROSITE" id="PS01268">
    <property type="entry name" value="UPF0024"/>
    <property type="match status" value="1"/>
</dbReference>
<dbReference type="InterPro" id="IPR011760">
    <property type="entry name" value="PsdUridine_synth_TruD_insert"/>
</dbReference>
<accession>D0LRB0</accession>
<feature type="active site" description="Nucleophile" evidence="4">
    <location>
        <position position="82"/>
    </location>
</feature>
<dbReference type="Gene3D" id="3.30.2350.20">
    <property type="entry name" value="TruD, catalytic domain"/>
    <property type="match status" value="1"/>
</dbReference>
<evidence type="ECO:0000256" key="1">
    <source>
        <dbReference type="ARBA" id="ARBA00007953"/>
    </source>
</evidence>
<name>D0LRB0_HALO1</name>
<dbReference type="PANTHER" id="PTHR47811:SF1">
    <property type="entry name" value="TRNA PSEUDOURIDINE SYNTHASE D"/>
    <property type="match status" value="1"/>
</dbReference>
<sequence>MGEQASELPFLTGDIPGTGGQLRTCLEDFRVDELPAYEPCGEGDHVMVRIEKRDCTTPDAVALIADALNVRPIDIGWAGMKDRRAITTQWLSLPPPITPEAARALTLPNVAVLEAERHRNKLRTGHLRGNRFAVRLRHLDVPASEAASRAVAVLDRLSKPPGSPNWFGSQRFGVHGDNAAQGRAILRGGRGGPRGRKRRFLLSALQSSMFNQYLALRIHEGLFGRVLEGDVMQKRHSGGIFHSSDPGEDQGRLESGEIVPTGPMFGHSMRQPPEGTVPATLEQSILAAEELSPESFAHVGKLAPGTRRPLAVDIGTCAVHSENDDTIELRFSLPSGAYATALLREVVKGSTPFPR</sequence>
<dbReference type="PANTHER" id="PTHR47811">
    <property type="entry name" value="TRNA PSEUDOURIDINE SYNTHASE D"/>
    <property type="match status" value="1"/>
</dbReference>
<dbReference type="GO" id="GO:0031119">
    <property type="term" value="P:tRNA pseudouridine synthesis"/>
    <property type="evidence" value="ECO:0007669"/>
    <property type="project" value="UniProtKB-UniRule"/>
</dbReference>
<proteinExistence type="inferred from homology"/>
<keyword evidence="7" id="KW-1185">Reference proteome</keyword>
<keyword evidence="2 4" id="KW-0819">tRNA processing</keyword>
<comment type="function">
    <text evidence="4">Responsible for synthesis of pseudouridine from uracil-13 in transfer RNAs.</text>
</comment>
<dbReference type="Pfam" id="PF01142">
    <property type="entry name" value="TruD"/>
    <property type="match status" value="2"/>
</dbReference>
<dbReference type="InterPro" id="IPR020103">
    <property type="entry name" value="PsdUridine_synth_cat_dom_sf"/>
</dbReference>
<dbReference type="GO" id="GO:0003723">
    <property type="term" value="F:RNA binding"/>
    <property type="evidence" value="ECO:0007669"/>
    <property type="project" value="InterPro"/>
</dbReference>
<dbReference type="InterPro" id="IPR001656">
    <property type="entry name" value="PsdUridine_synth_TruD"/>
</dbReference>
<dbReference type="InterPro" id="IPR020119">
    <property type="entry name" value="PsdUridine_synth_TruD_CS"/>
</dbReference>
<evidence type="ECO:0000256" key="4">
    <source>
        <dbReference type="HAMAP-Rule" id="MF_01082"/>
    </source>
</evidence>
<comment type="catalytic activity">
    <reaction evidence="4">
        <text>uridine(13) in tRNA = pseudouridine(13) in tRNA</text>
        <dbReference type="Rhea" id="RHEA:42540"/>
        <dbReference type="Rhea" id="RHEA-COMP:10105"/>
        <dbReference type="Rhea" id="RHEA-COMP:10106"/>
        <dbReference type="ChEBI" id="CHEBI:65314"/>
        <dbReference type="ChEBI" id="CHEBI:65315"/>
        <dbReference type="EC" id="5.4.99.27"/>
    </reaction>
</comment>
<dbReference type="GO" id="GO:0005829">
    <property type="term" value="C:cytosol"/>
    <property type="evidence" value="ECO:0007669"/>
    <property type="project" value="TreeGrafter"/>
</dbReference>
<gene>
    <name evidence="4" type="primary">truD</name>
    <name evidence="6" type="ordered locus">Hoch_4647</name>
</gene>
<dbReference type="GO" id="GO:0160150">
    <property type="term" value="F:tRNA pseudouridine(13) synthase activity"/>
    <property type="evidence" value="ECO:0007669"/>
    <property type="project" value="UniProtKB-EC"/>
</dbReference>
<evidence type="ECO:0000259" key="5">
    <source>
        <dbReference type="PROSITE" id="PS50984"/>
    </source>
</evidence>
<comment type="similarity">
    <text evidence="1 4">Belongs to the pseudouridine synthase TruD family.</text>
</comment>
<dbReference type="HOGENOM" id="CLU_005281_4_0_7"/>
<evidence type="ECO:0000256" key="3">
    <source>
        <dbReference type="ARBA" id="ARBA00023235"/>
    </source>
</evidence>
<dbReference type="InterPro" id="IPR043165">
    <property type="entry name" value="TruD_insert_sf"/>
</dbReference>
<dbReference type="Gene3D" id="3.30.2340.10">
    <property type="entry name" value="TruD, insertion domain"/>
    <property type="match status" value="1"/>
</dbReference>
<evidence type="ECO:0000313" key="7">
    <source>
        <dbReference type="Proteomes" id="UP000001880"/>
    </source>
</evidence>
<dbReference type="HAMAP" id="MF_01082">
    <property type="entry name" value="TruD"/>
    <property type="match status" value="1"/>
</dbReference>
<dbReference type="STRING" id="502025.Hoch_4647"/>
<dbReference type="EC" id="5.4.99.27" evidence="4"/>
<dbReference type="Proteomes" id="UP000001880">
    <property type="component" value="Chromosome"/>
</dbReference>
<dbReference type="InterPro" id="IPR050170">
    <property type="entry name" value="TruD_pseudoU_synthase"/>
</dbReference>
<dbReference type="eggNOG" id="COG0585">
    <property type="taxonomic scope" value="Bacteria"/>
</dbReference>